<feature type="domain" description="SANT" evidence="8">
    <location>
        <begin position="173"/>
        <end position="221"/>
    </location>
</feature>
<comment type="caution">
    <text evidence="10">The sequence shown here is derived from an EMBL/GenBank/DDBJ whole genome shotgun (WGS) entry which is preliminary data.</text>
</comment>
<keyword evidence="5" id="KW-0539">Nucleus</keyword>
<dbReference type="PANTHER" id="PTHR44191">
    <property type="entry name" value="TRANSCRIPTION FACTOR KUA1"/>
    <property type="match status" value="1"/>
</dbReference>
<dbReference type="EMBL" id="VDCV01000001">
    <property type="protein sequence ID" value="KAB5574281.1"/>
    <property type="molecule type" value="Genomic_DNA"/>
</dbReference>
<dbReference type="Proteomes" id="UP000326939">
    <property type="component" value="Chromosome 1"/>
</dbReference>
<evidence type="ECO:0000256" key="1">
    <source>
        <dbReference type="ARBA" id="ARBA00004123"/>
    </source>
</evidence>
<comment type="subcellular location">
    <subcellularLocation>
        <location evidence="1">Nucleus</location>
    </subcellularLocation>
</comment>
<feature type="region of interest" description="Disordered" evidence="6">
    <location>
        <begin position="125"/>
        <end position="171"/>
    </location>
</feature>
<protein>
    <submittedName>
        <fullName evidence="10">Uncharacterized protein</fullName>
    </submittedName>
</protein>
<dbReference type="SMART" id="SM00717">
    <property type="entry name" value="SANT"/>
    <property type="match status" value="1"/>
</dbReference>
<evidence type="ECO:0000256" key="6">
    <source>
        <dbReference type="SAM" id="MobiDB-lite"/>
    </source>
</evidence>
<evidence type="ECO:0000256" key="2">
    <source>
        <dbReference type="ARBA" id="ARBA00023015"/>
    </source>
</evidence>
<dbReference type="GO" id="GO:0006355">
    <property type="term" value="P:regulation of DNA-templated transcription"/>
    <property type="evidence" value="ECO:0007669"/>
    <property type="project" value="UniProtKB-ARBA"/>
</dbReference>
<keyword evidence="2" id="KW-0805">Transcription regulation</keyword>
<dbReference type="PROSITE" id="PS51294">
    <property type="entry name" value="HTH_MYB"/>
    <property type="match status" value="1"/>
</dbReference>
<evidence type="ECO:0000256" key="3">
    <source>
        <dbReference type="ARBA" id="ARBA00023125"/>
    </source>
</evidence>
<evidence type="ECO:0000256" key="4">
    <source>
        <dbReference type="ARBA" id="ARBA00023163"/>
    </source>
</evidence>
<evidence type="ECO:0000259" key="8">
    <source>
        <dbReference type="PROSITE" id="PS51293"/>
    </source>
</evidence>
<evidence type="ECO:0000259" key="9">
    <source>
        <dbReference type="PROSITE" id="PS51294"/>
    </source>
</evidence>
<dbReference type="SUPFAM" id="SSF46689">
    <property type="entry name" value="Homeodomain-like"/>
    <property type="match status" value="1"/>
</dbReference>
<dbReference type="InterPro" id="IPR006447">
    <property type="entry name" value="Myb_dom_plants"/>
</dbReference>
<accession>A0A5N5P6B5</accession>
<feature type="region of interest" description="Disordered" evidence="6">
    <location>
        <begin position="409"/>
        <end position="433"/>
    </location>
</feature>
<dbReference type="InterPro" id="IPR017930">
    <property type="entry name" value="Myb_dom"/>
</dbReference>
<dbReference type="PROSITE" id="PS50090">
    <property type="entry name" value="MYB_LIKE"/>
    <property type="match status" value="1"/>
</dbReference>
<dbReference type="InterPro" id="IPR001005">
    <property type="entry name" value="SANT/Myb"/>
</dbReference>
<feature type="region of interest" description="Disordered" evidence="6">
    <location>
        <begin position="237"/>
        <end position="264"/>
    </location>
</feature>
<reference evidence="11" key="1">
    <citation type="journal article" date="2019" name="Gigascience">
        <title>De novo genome assembly of the endangered Acer yangbiense, a plant species with extremely small populations endemic to Yunnan Province, China.</title>
        <authorList>
            <person name="Yang J."/>
            <person name="Wariss H.M."/>
            <person name="Tao L."/>
            <person name="Zhang R."/>
            <person name="Yun Q."/>
            <person name="Hollingsworth P."/>
            <person name="Dao Z."/>
            <person name="Luo G."/>
            <person name="Guo H."/>
            <person name="Ma Y."/>
            <person name="Sun W."/>
        </authorList>
    </citation>
    <scope>NUCLEOTIDE SEQUENCE [LARGE SCALE GENOMIC DNA]</scope>
    <source>
        <strain evidence="11">cv. br00</strain>
    </source>
</reference>
<dbReference type="GO" id="GO:0005634">
    <property type="term" value="C:nucleus"/>
    <property type="evidence" value="ECO:0007669"/>
    <property type="project" value="UniProtKB-SubCell"/>
</dbReference>
<dbReference type="PROSITE" id="PS51293">
    <property type="entry name" value="SANT"/>
    <property type="match status" value="1"/>
</dbReference>
<dbReference type="FunFam" id="1.10.10.60:FF:000009">
    <property type="entry name" value="transcription factor MYB1R1"/>
    <property type="match status" value="1"/>
</dbReference>
<feature type="domain" description="HTH myb-type" evidence="9">
    <location>
        <begin position="165"/>
        <end position="221"/>
    </location>
</feature>
<dbReference type="InterPro" id="IPR009057">
    <property type="entry name" value="Homeodomain-like_sf"/>
</dbReference>
<dbReference type="GO" id="GO:0009723">
    <property type="term" value="P:response to ethylene"/>
    <property type="evidence" value="ECO:0007669"/>
    <property type="project" value="TreeGrafter"/>
</dbReference>
<keyword evidence="11" id="KW-1185">Reference proteome</keyword>
<name>A0A5N5P6B5_9ROSI</name>
<gene>
    <name evidence="10" type="ORF">DKX38_001475</name>
</gene>
<sequence>MSIQQLPKGPKRTIPLFPLINPLLKFPEHSLPLPNTHPNKGIKLSIQFYPTQFYSVSAETLTMTRRCSHCSNNGHNSRTCPTRSSLASTSPFPLSGVKLFGVRLTDGSIIKKSASMGNLSAHFHSSSSAAASPNPDSPVSDRVHDDGYLSDDPAARACCSTSRRGDRKKGVPWTEEEHRLFLIGLQKLGKGDWRGIARNFVVSRTPTQVASHAQKFFIRQSNATRRKRRSSLFDMVPEMATDPKPVPEEQELPSSSRAGDADNVDALPSLNLSLKPEVEPMDTESHELVKESDKTVMGFSEFKPSVPSSNEFVPIASGSNEFTAVPGFSPAYMPLPYPYWAPSTTPFEEVKGAATSHHEVLKPVPIILKEPFNVDQLVGMSHLSLGEIERRHRDPLSLSLKLIGEPQRQSAFHARAPSGSDLSNGKASPIQAV</sequence>
<dbReference type="NCBIfam" id="TIGR01557">
    <property type="entry name" value="myb_SHAQKYF"/>
    <property type="match status" value="1"/>
</dbReference>
<dbReference type="AlphaFoldDB" id="A0A5N5P6B5"/>
<evidence type="ECO:0000313" key="11">
    <source>
        <dbReference type="Proteomes" id="UP000326939"/>
    </source>
</evidence>
<dbReference type="CDD" id="cd00167">
    <property type="entry name" value="SANT"/>
    <property type="match status" value="1"/>
</dbReference>
<dbReference type="InterPro" id="IPR052245">
    <property type="entry name" value="Plant_Stress_Dev_TF"/>
</dbReference>
<dbReference type="InterPro" id="IPR017884">
    <property type="entry name" value="SANT_dom"/>
</dbReference>
<evidence type="ECO:0000259" key="7">
    <source>
        <dbReference type="PROSITE" id="PS50090"/>
    </source>
</evidence>
<dbReference type="PANTHER" id="PTHR44191:SF4">
    <property type="entry name" value="OS01G0187900 PROTEIN"/>
    <property type="match status" value="1"/>
</dbReference>
<dbReference type="Pfam" id="PF00249">
    <property type="entry name" value="Myb_DNA-binding"/>
    <property type="match status" value="1"/>
</dbReference>
<feature type="domain" description="Myb-like" evidence="7">
    <location>
        <begin position="165"/>
        <end position="217"/>
    </location>
</feature>
<organism evidence="10 11">
    <name type="scientific">Salix brachista</name>
    <dbReference type="NCBI Taxonomy" id="2182728"/>
    <lineage>
        <taxon>Eukaryota</taxon>
        <taxon>Viridiplantae</taxon>
        <taxon>Streptophyta</taxon>
        <taxon>Embryophyta</taxon>
        <taxon>Tracheophyta</taxon>
        <taxon>Spermatophyta</taxon>
        <taxon>Magnoliopsida</taxon>
        <taxon>eudicotyledons</taxon>
        <taxon>Gunneridae</taxon>
        <taxon>Pentapetalae</taxon>
        <taxon>rosids</taxon>
        <taxon>fabids</taxon>
        <taxon>Malpighiales</taxon>
        <taxon>Salicaceae</taxon>
        <taxon>Saliceae</taxon>
        <taxon>Salix</taxon>
    </lineage>
</organism>
<evidence type="ECO:0000313" key="10">
    <source>
        <dbReference type="EMBL" id="KAB5574281.1"/>
    </source>
</evidence>
<keyword evidence="3" id="KW-0238">DNA-binding</keyword>
<dbReference type="GO" id="GO:0009739">
    <property type="term" value="P:response to gibberellin"/>
    <property type="evidence" value="ECO:0007669"/>
    <property type="project" value="TreeGrafter"/>
</dbReference>
<evidence type="ECO:0000256" key="5">
    <source>
        <dbReference type="ARBA" id="ARBA00023242"/>
    </source>
</evidence>
<dbReference type="Gene3D" id="1.10.10.60">
    <property type="entry name" value="Homeodomain-like"/>
    <property type="match status" value="1"/>
</dbReference>
<keyword evidence="4" id="KW-0804">Transcription</keyword>
<proteinExistence type="predicted"/>
<dbReference type="GO" id="GO:0003677">
    <property type="term" value="F:DNA binding"/>
    <property type="evidence" value="ECO:0007669"/>
    <property type="project" value="UniProtKB-KW"/>
</dbReference>